<gene>
    <name evidence="9" type="ORF">Zmor_014084</name>
</gene>
<evidence type="ECO:0000256" key="4">
    <source>
        <dbReference type="ARBA" id="ARBA00022989"/>
    </source>
</evidence>
<feature type="transmembrane region" description="Helical" evidence="7">
    <location>
        <begin position="91"/>
        <end position="114"/>
    </location>
</feature>
<dbReference type="Gene3D" id="1.20.1250.20">
    <property type="entry name" value="MFS general substrate transporter like domains"/>
    <property type="match status" value="2"/>
</dbReference>
<dbReference type="InterPro" id="IPR036259">
    <property type="entry name" value="MFS_trans_sf"/>
</dbReference>
<dbReference type="PANTHER" id="PTHR23506">
    <property type="entry name" value="GH10249P"/>
    <property type="match status" value="1"/>
</dbReference>
<feature type="transmembrane region" description="Helical" evidence="7">
    <location>
        <begin position="460"/>
        <end position="486"/>
    </location>
</feature>
<feature type="region of interest" description="Disordered" evidence="6">
    <location>
        <begin position="1"/>
        <end position="40"/>
    </location>
</feature>
<dbReference type="InterPro" id="IPR020846">
    <property type="entry name" value="MFS_dom"/>
</dbReference>
<dbReference type="Pfam" id="PF07690">
    <property type="entry name" value="MFS_1"/>
    <property type="match status" value="2"/>
</dbReference>
<evidence type="ECO:0000256" key="3">
    <source>
        <dbReference type="ARBA" id="ARBA00022692"/>
    </source>
</evidence>
<feature type="transmembrane region" description="Helical" evidence="7">
    <location>
        <begin position="428"/>
        <end position="448"/>
    </location>
</feature>
<sequence>MKKFNNLPSPETRGDFADLNSTRSSFDISTSSSEENHLYPSRNTYRSKSMSNILPDNYSPGEIHRIRERLLRTNSRLERSTFKSFTRKQKLTLTSLALVDFISFCSMSIMAPFFPREAAEKGLSDTLSGFIFSFYALVMFLTSPIFGKILPKFGAKVLFLSGMFMAGVCNLLFATLEYVSNYTLFTTLCIVIRGFEALGASAFSTASYVFVVNTFPQNIGSVLGILETFVGLGMSTGPALGGVLYSLGGFSMPFFVLGVTMIVFLPLNIWMLPTVEDCTVTNRPPSICKLIKVPTVVITGLIVVIVSSSWAFLDPTLEPHLRQFNLTPEKIGLIFLLFSGLYGVSSPAWGWLADKINNHWSMMVIGLFMCTVGLLLLGPCPYIPFLTSSLWLNLVALSILGISVALALLPTFQGLLTSAINSGCGDTLSTYSIVAGVWSCVYSLGEVIGPSLGGFLLQHYGFPITSTIMACMTLTLAVVTFFFFVFKNNYCKNQDCASDSGISGSWRGSPSEEDSTESTPLLLSTVDAGYRMYTEEKVQYYEKSRKLDNEMGEVDINQVTDIRGTVAITGKGSCEV</sequence>
<protein>
    <recommendedName>
        <fullName evidence="8">Major facilitator superfamily (MFS) profile domain-containing protein</fullName>
    </recommendedName>
</protein>
<evidence type="ECO:0000256" key="6">
    <source>
        <dbReference type="SAM" id="MobiDB-lite"/>
    </source>
</evidence>
<evidence type="ECO:0000256" key="7">
    <source>
        <dbReference type="SAM" id="Phobius"/>
    </source>
</evidence>
<dbReference type="InterPro" id="IPR011701">
    <property type="entry name" value="MFS"/>
</dbReference>
<proteinExistence type="predicted"/>
<feature type="compositionally biased region" description="Low complexity" evidence="6">
    <location>
        <begin position="21"/>
        <end position="33"/>
    </location>
</feature>
<comment type="caution">
    <text evidence="9">The sequence shown here is derived from an EMBL/GenBank/DDBJ whole genome shotgun (WGS) entry which is preliminary data.</text>
</comment>
<dbReference type="GO" id="GO:0016020">
    <property type="term" value="C:membrane"/>
    <property type="evidence" value="ECO:0007669"/>
    <property type="project" value="UniProtKB-SubCell"/>
</dbReference>
<comment type="subcellular location">
    <subcellularLocation>
        <location evidence="1">Membrane</location>
        <topology evidence="1">Multi-pass membrane protein</topology>
    </subcellularLocation>
</comment>
<evidence type="ECO:0000313" key="10">
    <source>
        <dbReference type="Proteomes" id="UP001168821"/>
    </source>
</evidence>
<feature type="transmembrane region" description="Helical" evidence="7">
    <location>
        <begin position="254"/>
        <end position="272"/>
    </location>
</feature>
<dbReference type="InterPro" id="IPR050930">
    <property type="entry name" value="MFS_Vesicular_Transporter"/>
</dbReference>
<name>A0AA38IGP7_9CUCU</name>
<feature type="transmembrane region" description="Helical" evidence="7">
    <location>
        <begin position="333"/>
        <end position="352"/>
    </location>
</feature>
<evidence type="ECO:0000256" key="2">
    <source>
        <dbReference type="ARBA" id="ARBA00022448"/>
    </source>
</evidence>
<keyword evidence="3 7" id="KW-0812">Transmembrane</keyword>
<dbReference type="Proteomes" id="UP001168821">
    <property type="component" value="Unassembled WGS sequence"/>
</dbReference>
<evidence type="ECO:0000313" key="9">
    <source>
        <dbReference type="EMBL" id="KAJ3654933.1"/>
    </source>
</evidence>
<dbReference type="EMBL" id="JALNTZ010000004">
    <property type="protein sequence ID" value="KAJ3654933.1"/>
    <property type="molecule type" value="Genomic_DNA"/>
</dbReference>
<organism evidence="9 10">
    <name type="scientific">Zophobas morio</name>
    <dbReference type="NCBI Taxonomy" id="2755281"/>
    <lineage>
        <taxon>Eukaryota</taxon>
        <taxon>Metazoa</taxon>
        <taxon>Ecdysozoa</taxon>
        <taxon>Arthropoda</taxon>
        <taxon>Hexapoda</taxon>
        <taxon>Insecta</taxon>
        <taxon>Pterygota</taxon>
        <taxon>Neoptera</taxon>
        <taxon>Endopterygota</taxon>
        <taxon>Coleoptera</taxon>
        <taxon>Polyphaga</taxon>
        <taxon>Cucujiformia</taxon>
        <taxon>Tenebrionidae</taxon>
        <taxon>Zophobas</taxon>
    </lineage>
</organism>
<keyword evidence="4 7" id="KW-1133">Transmembrane helix</keyword>
<dbReference type="SUPFAM" id="SSF103473">
    <property type="entry name" value="MFS general substrate transporter"/>
    <property type="match status" value="1"/>
</dbReference>
<dbReference type="AlphaFoldDB" id="A0AA38IGP7"/>
<feature type="domain" description="Major facilitator superfamily (MFS) profile" evidence="8">
    <location>
        <begin position="92"/>
        <end position="489"/>
    </location>
</feature>
<feature type="transmembrane region" description="Helical" evidence="7">
    <location>
        <begin position="158"/>
        <end position="176"/>
    </location>
</feature>
<reference evidence="9" key="1">
    <citation type="journal article" date="2023" name="G3 (Bethesda)">
        <title>Whole genome assemblies of Zophobas morio and Tenebrio molitor.</title>
        <authorList>
            <person name="Kaur S."/>
            <person name="Stinson S.A."/>
            <person name="diCenzo G.C."/>
        </authorList>
    </citation>
    <scope>NUCLEOTIDE SEQUENCE</scope>
    <source>
        <strain evidence="9">QUZm001</strain>
    </source>
</reference>
<feature type="transmembrane region" description="Helical" evidence="7">
    <location>
        <begin position="126"/>
        <end position="146"/>
    </location>
</feature>
<evidence type="ECO:0000256" key="5">
    <source>
        <dbReference type="ARBA" id="ARBA00023136"/>
    </source>
</evidence>
<feature type="transmembrane region" description="Helical" evidence="7">
    <location>
        <begin position="293"/>
        <end position="313"/>
    </location>
</feature>
<evidence type="ECO:0000259" key="8">
    <source>
        <dbReference type="PROSITE" id="PS50850"/>
    </source>
</evidence>
<keyword evidence="10" id="KW-1185">Reference proteome</keyword>
<feature type="transmembrane region" description="Helical" evidence="7">
    <location>
        <begin position="390"/>
        <end position="416"/>
    </location>
</feature>
<feature type="transmembrane region" description="Helical" evidence="7">
    <location>
        <begin position="182"/>
        <end position="211"/>
    </location>
</feature>
<dbReference type="PROSITE" id="PS50850">
    <property type="entry name" value="MFS"/>
    <property type="match status" value="1"/>
</dbReference>
<accession>A0AA38IGP7</accession>
<feature type="transmembrane region" description="Helical" evidence="7">
    <location>
        <begin position="364"/>
        <end position="384"/>
    </location>
</feature>
<dbReference type="GO" id="GO:0022857">
    <property type="term" value="F:transmembrane transporter activity"/>
    <property type="evidence" value="ECO:0007669"/>
    <property type="project" value="InterPro"/>
</dbReference>
<dbReference type="PANTHER" id="PTHR23506:SF28">
    <property type="entry name" value="MFS-TYPE TRANSPORTER SLC18B1-LIKE PROTEIN"/>
    <property type="match status" value="1"/>
</dbReference>
<keyword evidence="2" id="KW-0813">Transport</keyword>
<feature type="transmembrane region" description="Helical" evidence="7">
    <location>
        <begin position="223"/>
        <end position="248"/>
    </location>
</feature>
<keyword evidence="5 7" id="KW-0472">Membrane</keyword>
<evidence type="ECO:0000256" key="1">
    <source>
        <dbReference type="ARBA" id="ARBA00004141"/>
    </source>
</evidence>